<sequence>MLVANHKELNHFLRDGNEIRCQQMATIAILYGWSDIFADSSVIATITVMETGFRPELAHMWPVSPGC</sequence>
<proteinExistence type="predicted"/>
<dbReference type="AlphaFoldDB" id="T1IRJ4"/>
<keyword evidence="2" id="KW-1185">Reference proteome</keyword>
<reference evidence="2" key="1">
    <citation type="submission" date="2011-05" db="EMBL/GenBank/DDBJ databases">
        <authorList>
            <person name="Richards S.R."/>
            <person name="Qu J."/>
            <person name="Jiang H."/>
            <person name="Jhangiani S.N."/>
            <person name="Agravi P."/>
            <person name="Goodspeed R."/>
            <person name="Gross S."/>
            <person name="Mandapat C."/>
            <person name="Jackson L."/>
            <person name="Mathew T."/>
            <person name="Pu L."/>
            <person name="Thornton R."/>
            <person name="Saada N."/>
            <person name="Wilczek-Boney K.B."/>
            <person name="Lee S."/>
            <person name="Kovar C."/>
            <person name="Wu Y."/>
            <person name="Scherer S.E."/>
            <person name="Worley K.C."/>
            <person name="Muzny D.M."/>
            <person name="Gibbs R."/>
        </authorList>
    </citation>
    <scope>NUCLEOTIDE SEQUENCE</scope>
    <source>
        <strain evidence="2">Brora</strain>
    </source>
</reference>
<protein>
    <submittedName>
        <fullName evidence="1">Uncharacterized protein</fullName>
    </submittedName>
</protein>
<dbReference type="EnsemblMetazoa" id="SMAR003688-RA">
    <property type="protein sequence ID" value="SMAR003688-PA"/>
    <property type="gene ID" value="SMAR003688"/>
</dbReference>
<dbReference type="HOGENOM" id="CLU_2815668_0_0_1"/>
<accession>T1IRJ4</accession>
<name>T1IRJ4_STRMM</name>
<dbReference type="EMBL" id="JH431364">
    <property type="status" value="NOT_ANNOTATED_CDS"/>
    <property type="molecule type" value="Genomic_DNA"/>
</dbReference>
<dbReference type="Proteomes" id="UP000014500">
    <property type="component" value="Unassembled WGS sequence"/>
</dbReference>
<organism evidence="1 2">
    <name type="scientific">Strigamia maritima</name>
    <name type="common">European centipede</name>
    <name type="synonym">Geophilus maritimus</name>
    <dbReference type="NCBI Taxonomy" id="126957"/>
    <lineage>
        <taxon>Eukaryota</taxon>
        <taxon>Metazoa</taxon>
        <taxon>Ecdysozoa</taxon>
        <taxon>Arthropoda</taxon>
        <taxon>Myriapoda</taxon>
        <taxon>Chilopoda</taxon>
        <taxon>Pleurostigmophora</taxon>
        <taxon>Geophilomorpha</taxon>
        <taxon>Linotaeniidae</taxon>
        <taxon>Strigamia</taxon>
    </lineage>
</organism>
<evidence type="ECO:0000313" key="2">
    <source>
        <dbReference type="Proteomes" id="UP000014500"/>
    </source>
</evidence>
<reference evidence="1" key="2">
    <citation type="submission" date="2015-02" db="UniProtKB">
        <authorList>
            <consortium name="EnsemblMetazoa"/>
        </authorList>
    </citation>
    <scope>IDENTIFICATION</scope>
</reference>
<evidence type="ECO:0000313" key="1">
    <source>
        <dbReference type="EnsemblMetazoa" id="SMAR003688-PA"/>
    </source>
</evidence>